<dbReference type="AlphaFoldDB" id="A0A2M7S7I5"/>
<sequence length="33" mass="3717">MDYEVVIGLEVHVHLKTESKMFCSCSTEFGAEP</sequence>
<dbReference type="InterPro" id="IPR014746">
    <property type="entry name" value="Gln_synth/guanido_kin_cat_dom"/>
</dbReference>
<comment type="caution">
    <text evidence="2">The sequence shown here is derived from an EMBL/GenBank/DDBJ whole genome shotgun (WGS) entry which is preliminary data.</text>
</comment>
<evidence type="ECO:0000259" key="1">
    <source>
        <dbReference type="Pfam" id="PF02934"/>
    </source>
</evidence>
<feature type="domain" description="Aspartyl/Glutamyl-tRNA(Gln) amidotransferase subunit B/E catalytic" evidence="1">
    <location>
        <begin position="5"/>
        <end position="33"/>
    </location>
</feature>
<feature type="non-terminal residue" evidence="2">
    <location>
        <position position="33"/>
    </location>
</feature>
<dbReference type="EMBL" id="PFMR01000260">
    <property type="protein sequence ID" value="PIZ15505.1"/>
    <property type="molecule type" value="Genomic_DNA"/>
</dbReference>
<dbReference type="SUPFAM" id="SSF55931">
    <property type="entry name" value="Glutamine synthetase/guanido kinase"/>
    <property type="match status" value="1"/>
</dbReference>
<name>A0A2M7S7I5_9BACT</name>
<gene>
    <name evidence="2" type="ORF">COY52_09665</name>
</gene>
<protein>
    <recommendedName>
        <fullName evidence="1">Aspartyl/Glutamyl-tRNA(Gln) amidotransferase subunit B/E catalytic domain-containing protein</fullName>
    </recommendedName>
</protein>
<dbReference type="Proteomes" id="UP000229307">
    <property type="component" value="Unassembled WGS sequence"/>
</dbReference>
<dbReference type="InterPro" id="IPR006075">
    <property type="entry name" value="Asn/Gln-tRNA_Trfase_suB/E_cat"/>
</dbReference>
<reference evidence="3" key="1">
    <citation type="submission" date="2017-09" db="EMBL/GenBank/DDBJ databases">
        <title>Depth-based differentiation of microbial function through sediment-hosted aquifers and enrichment of novel symbionts in the deep terrestrial subsurface.</title>
        <authorList>
            <person name="Probst A.J."/>
            <person name="Ladd B."/>
            <person name="Jarett J.K."/>
            <person name="Geller-Mcgrath D.E."/>
            <person name="Sieber C.M.K."/>
            <person name="Emerson J.B."/>
            <person name="Anantharaman K."/>
            <person name="Thomas B.C."/>
            <person name="Malmstrom R."/>
            <person name="Stieglmeier M."/>
            <person name="Klingl A."/>
            <person name="Woyke T."/>
            <person name="Ryan C.M."/>
            <person name="Banfield J.F."/>
        </authorList>
    </citation>
    <scope>NUCLEOTIDE SEQUENCE [LARGE SCALE GENOMIC DNA]</scope>
</reference>
<evidence type="ECO:0000313" key="2">
    <source>
        <dbReference type="EMBL" id="PIZ15505.1"/>
    </source>
</evidence>
<proteinExistence type="predicted"/>
<organism evidence="2 3">
    <name type="scientific">Candidatus Desantisbacteria bacterium CG_4_10_14_0_8_um_filter_48_22</name>
    <dbReference type="NCBI Taxonomy" id="1974543"/>
    <lineage>
        <taxon>Bacteria</taxon>
        <taxon>Candidatus Desantisiibacteriota</taxon>
    </lineage>
</organism>
<accession>A0A2M7S7I5</accession>
<dbReference type="Pfam" id="PF02934">
    <property type="entry name" value="GatB_N"/>
    <property type="match status" value="1"/>
</dbReference>
<evidence type="ECO:0000313" key="3">
    <source>
        <dbReference type="Proteomes" id="UP000229307"/>
    </source>
</evidence>
<dbReference type="GO" id="GO:0016874">
    <property type="term" value="F:ligase activity"/>
    <property type="evidence" value="ECO:0007669"/>
    <property type="project" value="InterPro"/>
</dbReference>